<organism evidence="10">
    <name type="scientific">Aureococcus anophagefferens</name>
    <name type="common">Harmful bloom alga</name>
    <dbReference type="NCBI Taxonomy" id="44056"/>
    <lineage>
        <taxon>Eukaryota</taxon>
        <taxon>Sar</taxon>
        <taxon>Stramenopiles</taxon>
        <taxon>Ochrophyta</taxon>
        <taxon>Pelagophyceae</taxon>
        <taxon>Pelagomonadales</taxon>
        <taxon>Pelagomonadaceae</taxon>
        <taxon>Aureococcus</taxon>
    </lineage>
</organism>
<dbReference type="KEGG" id="aaf:AURANDRAFT_71238"/>
<feature type="region of interest" description="Disordered" evidence="8">
    <location>
        <begin position="660"/>
        <end position="691"/>
    </location>
</feature>
<dbReference type="Pfam" id="PF00348">
    <property type="entry name" value="polyprenyl_synt"/>
    <property type="match status" value="1"/>
</dbReference>
<dbReference type="Proteomes" id="UP000002729">
    <property type="component" value="Unassembled WGS sequence"/>
</dbReference>
<gene>
    <name evidence="9" type="ORF">AURANDRAFT_71238</name>
</gene>
<dbReference type="PANTHER" id="PTHR12001">
    <property type="entry name" value="GERANYLGERANYL PYROPHOSPHATE SYNTHASE"/>
    <property type="match status" value="1"/>
</dbReference>
<dbReference type="Gene3D" id="1.10.600.10">
    <property type="entry name" value="Farnesyl Diphosphate Synthase"/>
    <property type="match status" value="1"/>
</dbReference>
<keyword evidence="6" id="KW-0414">Isoprene biosynthesis</keyword>
<dbReference type="InterPro" id="IPR000092">
    <property type="entry name" value="Polyprenyl_synt"/>
</dbReference>
<feature type="coiled-coil region" evidence="7">
    <location>
        <begin position="420"/>
        <end position="447"/>
    </location>
</feature>
<dbReference type="GeneID" id="20228124"/>
<feature type="compositionally biased region" description="Low complexity" evidence="8">
    <location>
        <begin position="26"/>
        <end position="40"/>
    </location>
</feature>
<proteinExistence type="inferred from homology"/>
<feature type="region of interest" description="Disordered" evidence="8">
    <location>
        <begin position="179"/>
        <end position="221"/>
    </location>
</feature>
<evidence type="ECO:0000256" key="7">
    <source>
        <dbReference type="SAM" id="Coils"/>
    </source>
</evidence>
<evidence type="ECO:0000256" key="8">
    <source>
        <dbReference type="SAM" id="MobiDB-lite"/>
    </source>
</evidence>
<dbReference type="EMBL" id="GL833124">
    <property type="protein sequence ID" value="EGB10228.1"/>
    <property type="molecule type" value="Genomic_DNA"/>
</dbReference>
<feature type="compositionally biased region" description="Basic and acidic residues" evidence="8">
    <location>
        <begin position="673"/>
        <end position="691"/>
    </location>
</feature>
<evidence type="ECO:0000256" key="3">
    <source>
        <dbReference type="ARBA" id="ARBA00022679"/>
    </source>
</evidence>
<sequence>MLDEVYEFLAERRAAPDAAAPPPAEAAPVPTANAAPAEAAAPPPSAAAPVPTANAAPAEAAAPPPAATPASGATPKAAGTGAAADEVVTKQLSGKDFYRKEKRSEAKAAVERDHADASDKIKKALVEKELRAGWKALDDGAKAQWAADAPEVVTKQLESMDIALEASVERIGCVTAQDERRSARAPKPTAAKAEREAKAKEREAKAKEREAKAKEANSSIREGEWTPQERAYACRLLDLAEAGQLPGCADNVTRCACLVYALGRNGVRIGQWLKKRGLLEGYSLRCIFRRVGPCSGAALGRLVELRDAFHATLDKSVLAALLADAAKAGAVFVVASQDELADANKAEADAAAKAKAKADADADAAAKAKAKADAAAKAKALEDLATRAVAAQAAASEASAKADAATEVAEAAAKAAEPNAADLAALAEKAEAAAEKAEAVANEAVAAATRTPAGRKALVAAGGTVSTESKAARRFASWPSVRAKQHIKEEFGMFHAGDEPGLLLYDKCKLTGAGFDKDGQQRARLMPLESAGPERVKAVQVIRADAEAGFEELVSTSEIRKNLFDEVSSPEELARGGMHNVGTAFSGGKQPMNHAYCGPSGSFKGQQRGATAPSKEVQDACEALSTLPTNHRPNSKYPVDDPRGSFAMKHKLMRRVIVTPPPRAAGGDAASRTTHDLHRDNAPGTHPTEKRTVAVPTRCTTTVVIYARKCPDTGKLVRCGPVDVERVSGLRLNVKPADKEASIEICPQDLGVNSFDGVVNAEYMHGVIGAEDPDLTLWRVTFVYFDFALGQELVWDDGVAAETCIDFDATHVSSGVGLQWWFGGFGFFCTLATLISFYSPKGCNKVSASVIRKLAKHGAAALKPQRVGGPGANPWRRPLLSRRQAADARKQALASGTFGTFDASRGGWLEAWDAVAAPRVLTAPKLHKRERTRADRFASVEANLADMPKKIAAYRAAVDARKPPPGVESLMKRLTRRRNRAFVFSDTYTPCKHDGFAEVDAANPFAIVGEDLKNMKQRIKALVERSLDGGGGSSSKSGGSHPLLQEAAREFFERRERAFRPAVVLLVARAVEGTASGTTLPEKQCLLAEIVEMMCTAQVVHDSVLEDDEAGSTGNVAHRTYSQNAGNKVSVLAGDFLLARCSVALSELGDLAVVELMATALESMVQGGVLKAQAGLGGLDGLLDWDAYVARVELKTSSLIADACRSAAILGGEAADGAVAEAVYAYASNLGVAYQINADTIAYVGALEEGGNLADHVAAPPVLLAAAKDDGLRADLGAALDDGAGVAAVAAHVDATGGLDRARRMARDYSDAAKAALGPLPASDEKAALLMMADFVAQDDQTGLQREKYIAAAAKKRRAAVSAHA</sequence>
<feature type="region of interest" description="Disordered" evidence="8">
    <location>
        <begin position="13"/>
        <end position="121"/>
    </location>
</feature>
<dbReference type="RefSeq" id="XP_009035045.1">
    <property type="nucleotide sequence ID" value="XM_009036797.1"/>
</dbReference>
<evidence type="ECO:0000256" key="6">
    <source>
        <dbReference type="ARBA" id="ARBA00023229"/>
    </source>
</evidence>
<dbReference type="GO" id="GO:1901663">
    <property type="term" value="P:quinone biosynthetic process"/>
    <property type="evidence" value="ECO:0007669"/>
    <property type="project" value="UniProtKB-ARBA"/>
</dbReference>
<dbReference type="InParanoid" id="F0Y3A9"/>
<evidence type="ECO:0000256" key="4">
    <source>
        <dbReference type="ARBA" id="ARBA00022723"/>
    </source>
</evidence>
<dbReference type="PANTHER" id="PTHR12001:SF69">
    <property type="entry name" value="ALL TRANS-POLYPRENYL-DIPHOSPHATE SYNTHASE PDSS1"/>
    <property type="match status" value="1"/>
</dbReference>
<feature type="compositionally biased region" description="Low complexity" evidence="8">
    <location>
        <begin position="47"/>
        <end position="61"/>
    </location>
</feature>
<feature type="compositionally biased region" description="Basic and acidic residues" evidence="8">
    <location>
        <begin position="96"/>
        <end position="121"/>
    </location>
</feature>
<dbReference type="SUPFAM" id="SSF48576">
    <property type="entry name" value="Terpenoid synthases"/>
    <property type="match status" value="1"/>
</dbReference>
<accession>F0Y3A9</accession>
<evidence type="ECO:0000256" key="5">
    <source>
        <dbReference type="ARBA" id="ARBA00022842"/>
    </source>
</evidence>
<protein>
    <recommendedName>
        <fullName evidence="11">Polyprenyl synthetase</fullName>
    </recommendedName>
</protein>
<keyword evidence="5" id="KW-0460">Magnesium</keyword>
<comment type="similarity">
    <text evidence="2">Belongs to the FPP/GGPP synthase family.</text>
</comment>
<reference evidence="9 10" key="1">
    <citation type="journal article" date="2011" name="Proc. Natl. Acad. Sci. U.S.A.">
        <title>Niche of harmful alga Aureococcus anophagefferens revealed through ecogenomics.</title>
        <authorList>
            <person name="Gobler C.J."/>
            <person name="Berry D.L."/>
            <person name="Dyhrman S.T."/>
            <person name="Wilhelm S.W."/>
            <person name="Salamov A."/>
            <person name="Lobanov A.V."/>
            <person name="Zhang Y."/>
            <person name="Collier J.L."/>
            <person name="Wurch L.L."/>
            <person name="Kustka A.B."/>
            <person name="Dill B.D."/>
            <person name="Shah M."/>
            <person name="VerBerkmoes N.C."/>
            <person name="Kuo A."/>
            <person name="Terry A."/>
            <person name="Pangilinan J."/>
            <person name="Lindquist E.A."/>
            <person name="Lucas S."/>
            <person name="Paulsen I.T."/>
            <person name="Hattenrath-Lehmann T.K."/>
            <person name="Talmage S.C."/>
            <person name="Walker E.A."/>
            <person name="Koch F."/>
            <person name="Burson A.M."/>
            <person name="Marcoval M.A."/>
            <person name="Tang Y.Z."/>
            <person name="Lecleir G.R."/>
            <person name="Coyne K.J."/>
            <person name="Berg G.M."/>
            <person name="Bertrand E.M."/>
            <person name="Saito M.A."/>
            <person name="Gladyshev V.N."/>
            <person name="Grigoriev I.V."/>
        </authorList>
    </citation>
    <scope>NUCLEOTIDE SEQUENCE [LARGE SCALE GENOMIC DNA]</scope>
    <source>
        <strain evidence="10">CCMP 1984</strain>
    </source>
</reference>
<dbReference type="eggNOG" id="KOG0776">
    <property type="taxonomic scope" value="Eukaryota"/>
</dbReference>
<dbReference type="OrthoDB" id="18529at2759"/>
<evidence type="ECO:0000256" key="1">
    <source>
        <dbReference type="ARBA" id="ARBA00001946"/>
    </source>
</evidence>
<keyword evidence="10" id="KW-1185">Reference proteome</keyword>
<keyword evidence="4" id="KW-0479">Metal-binding</keyword>
<feature type="compositionally biased region" description="Low complexity" evidence="8">
    <location>
        <begin position="68"/>
        <end position="85"/>
    </location>
</feature>
<evidence type="ECO:0008006" key="11">
    <source>
        <dbReference type="Google" id="ProtNLM"/>
    </source>
</evidence>
<dbReference type="InterPro" id="IPR008949">
    <property type="entry name" value="Isoprenoid_synthase_dom_sf"/>
</dbReference>
<dbReference type="CDD" id="cd00867">
    <property type="entry name" value="Trans_IPPS"/>
    <property type="match status" value="1"/>
</dbReference>
<dbReference type="GO" id="GO:0004659">
    <property type="term" value="F:prenyltransferase activity"/>
    <property type="evidence" value="ECO:0007669"/>
    <property type="project" value="InterPro"/>
</dbReference>
<dbReference type="GO" id="GO:0046872">
    <property type="term" value="F:metal ion binding"/>
    <property type="evidence" value="ECO:0007669"/>
    <property type="project" value="UniProtKB-KW"/>
</dbReference>
<comment type="cofactor">
    <cofactor evidence="1">
        <name>Mg(2+)</name>
        <dbReference type="ChEBI" id="CHEBI:18420"/>
    </cofactor>
</comment>
<keyword evidence="3" id="KW-0808">Transferase</keyword>
<evidence type="ECO:0000313" key="9">
    <source>
        <dbReference type="EMBL" id="EGB10228.1"/>
    </source>
</evidence>
<keyword evidence="7" id="KW-0175">Coiled coil</keyword>
<name>F0Y3A9_AURAN</name>
<dbReference type="GO" id="GO:0008299">
    <property type="term" value="P:isoprenoid biosynthetic process"/>
    <property type="evidence" value="ECO:0007669"/>
    <property type="project" value="UniProtKB-KW"/>
</dbReference>
<feature type="compositionally biased region" description="Basic and acidic residues" evidence="8">
    <location>
        <begin position="192"/>
        <end position="215"/>
    </location>
</feature>
<evidence type="ECO:0000313" key="10">
    <source>
        <dbReference type="Proteomes" id="UP000002729"/>
    </source>
</evidence>
<evidence type="ECO:0000256" key="2">
    <source>
        <dbReference type="ARBA" id="ARBA00006706"/>
    </source>
</evidence>